<evidence type="ECO:0000256" key="4">
    <source>
        <dbReference type="ARBA" id="ARBA00022679"/>
    </source>
</evidence>
<comment type="caution">
    <text evidence="9">The sequence shown here is derived from an EMBL/GenBank/DDBJ whole genome shotgun (WGS) entry which is preliminary data.</text>
</comment>
<dbReference type="InterPro" id="IPR052162">
    <property type="entry name" value="Sensor_kinase/Photoreceptor"/>
</dbReference>
<dbReference type="PROSITE" id="PS50112">
    <property type="entry name" value="PAS"/>
    <property type="match status" value="1"/>
</dbReference>
<keyword evidence="4" id="KW-0808">Transferase</keyword>
<dbReference type="GO" id="GO:0004673">
    <property type="term" value="F:protein histidine kinase activity"/>
    <property type="evidence" value="ECO:0007669"/>
    <property type="project" value="UniProtKB-EC"/>
</dbReference>
<accession>A0A2H0TJD8</accession>
<dbReference type="InterPro" id="IPR000700">
    <property type="entry name" value="PAS-assoc_C"/>
</dbReference>
<evidence type="ECO:0000256" key="1">
    <source>
        <dbReference type="ARBA" id="ARBA00000085"/>
    </source>
</evidence>
<dbReference type="AlphaFoldDB" id="A0A2H0TJD8"/>
<comment type="catalytic activity">
    <reaction evidence="1">
        <text>ATP + protein L-histidine = ADP + protein N-phospho-L-histidine.</text>
        <dbReference type="EC" id="2.7.13.3"/>
    </reaction>
</comment>
<dbReference type="EC" id="2.7.13.3" evidence="2"/>
<sequence length="211" mass="24712">MKNKKRKTKNLLQRINWPKEKKKLLEELQKTKEDLEDLEIYIEEFSTFLPLAVCTVSLVGIIININKAFEDLTGYKSIEIVGKPLITVFLEKKEVEKMADEILKKEFIRGRELTLILKGGKEIPVSVSSSIRKDKEGNFIGYFVGITDISELKKFQKGLEEKIKERTKELQKRINELERFHRLTVGRELKMVGLKEEIKKLKEELEKYKGK</sequence>
<evidence type="ECO:0000256" key="5">
    <source>
        <dbReference type="ARBA" id="ARBA00022777"/>
    </source>
</evidence>
<protein>
    <recommendedName>
        <fullName evidence="2">histidine kinase</fullName>
        <ecNumber evidence="2">2.7.13.3</ecNumber>
    </recommendedName>
</protein>
<dbReference type="SUPFAM" id="SSF55785">
    <property type="entry name" value="PYP-like sensor domain (PAS domain)"/>
    <property type="match status" value="1"/>
</dbReference>
<dbReference type="Gene3D" id="3.30.450.20">
    <property type="entry name" value="PAS domain"/>
    <property type="match status" value="1"/>
</dbReference>
<dbReference type="Pfam" id="PF13426">
    <property type="entry name" value="PAS_9"/>
    <property type="match status" value="1"/>
</dbReference>
<dbReference type="PANTHER" id="PTHR43304:SF1">
    <property type="entry name" value="PAC DOMAIN-CONTAINING PROTEIN"/>
    <property type="match status" value="1"/>
</dbReference>
<feature type="domain" description="PAC" evidence="8">
    <location>
        <begin position="109"/>
        <end position="161"/>
    </location>
</feature>
<organism evidence="9 10">
    <name type="scientific">Candidatus Nealsonbacteria bacterium CG10_big_fil_rev_8_21_14_0_10_37_25</name>
    <dbReference type="NCBI Taxonomy" id="1974711"/>
    <lineage>
        <taxon>Bacteria</taxon>
        <taxon>Candidatus Nealsoniibacteriota</taxon>
    </lineage>
</organism>
<feature type="coiled-coil region" evidence="6">
    <location>
        <begin position="160"/>
        <end position="211"/>
    </location>
</feature>
<dbReference type="PANTHER" id="PTHR43304">
    <property type="entry name" value="PHYTOCHROME-LIKE PROTEIN CPH1"/>
    <property type="match status" value="1"/>
</dbReference>
<name>A0A2H0TJD8_9BACT</name>
<evidence type="ECO:0000313" key="10">
    <source>
        <dbReference type="Proteomes" id="UP000228909"/>
    </source>
</evidence>
<feature type="domain" description="PAS" evidence="7">
    <location>
        <begin position="60"/>
        <end position="110"/>
    </location>
</feature>
<evidence type="ECO:0000313" key="9">
    <source>
        <dbReference type="EMBL" id="PIR71679.1"/>
    </source>
</evidence>
<dbReference type="CDD" id="cd00130">
    <property type="entry name" value="PAS"/>
    <property type="match status" value="1"/>
</dbReference>
<evidence type="ECO:0000259" key="8">
    <source>
        <dbReference type="PROSITE" id="PS50113"/>
    </source>
</evidence>
<evidence type="ECO:0000259" key="7">
    <source>
        <dbReference type="PROSITE" id="PS50112"/>
    </source>
</evidence>
<dbReference type="PROSITE" id="PS50113">
    <property type="entry name" value="PAC"/>
    <property type="match status" value="1"/>
</dbReference>
<dbReference type="Proteomes" id="UP000228909">
    <property type="component" value="Unassembled WGS sequence"/>
</dbReference>
<proteinExistence type="predicted"/>
<dbReference type="NCBIfam" id="TIGR00229">
    <property type="entry name" value="sensory_box"/>
    <property type="match status" value="1"/>
</dbReference>
<keyword evidence="3" id="KW-0597">Phosphoprotein</keyword>
<keyword evidence="6" id="KW-0175">Coiled coil</keyword>
<dbReference type="InterPro" id="IPR000014">
    <property type="entry name" value="PAS"/>
</dbReference>
<gene>
    <name evidence="9" type="ORF">COU43_01240</name>
</gene>
<evidence type="ECO:0000256" key="3">
    <source>
        <dbReference type="ARBA" id="ARBA00022553"/>
    </source>
</evidence>
<reference evidence="10" key="1">
    <citation type="submission" date="2017-09" db="EMBL/GenBank/DDBJ databases">
        <title>Depth-based differentiation of microbial function through sediment-hosted aquifers and enrichment of novel symbionts in the deep terrestrial subsurface.</title>
        <authorList>
            <person name="Probst A.J."/>
            <person name="Ladd B."/>
            <person name="Jarett J.K."/>
            <person name="Geller-Mcgrath D.E."/>
            <person name="Sieber C.M.K."/>
            <person name="Emerson J.B."/>
            <person name="Anantharaman K."/>
            <person name="Thomas B.C."/>
            <person name="Malmstrom R."/>
            <person name="Stieglmeier M."/>
            <person name="Klingl A."/>
            <person name="Woyke T."/>
            <person name="Ryan C.M."/>
            <person name="Banfield J.F."/>
        </authorList>
    </citation>
    <scope>NUCLEOTIDE SEQUENCE [LARGE SCALE GENOMIC DNA]</scope>
</reference>
<evidence type="ECO:0000256" key="2">
    <source>
        <dbReference type="ARBA" id="ARBA00012438"/>
    </source>
</evidence>
<dbReference type="InterPro" id="IPR035965">
    <property type="entry name" value="PAS-like_dom_sf"/>
</dbReference>
<dbReference type="EMBL" id="PFCK01000034">
    <property type="protein sequence ID" value="PIR71679.1"/>
    <property type="molecule type" value="Genomic_DNA"/>
</dbReference>
<keyword evidence="5" id="KW-0418">Kinase</keyword>
<evidence type="ECO:0000256" key="6">
    <source>
        <dbReference type="SAM" id="Coils"/>
    </source>
</evidence>